<dbReference type="Proteomes" id="UP000306985">
    <property type="component" value="Unassembled WGS sequence"/>
</dbReference>
<dbReference type="OrthoDB" id="3625784at2"/>
<organism evidence="2 3">
    <name type="scientific">Nakamurella flava</name>
    <dbReference type="NCBI Taxonomy" id="2576308"/>
    <lineage>
        <taxon>Bacteria</taxon>
        <taxon>Bacillati</taxon>
        <taxon>Actinomycetota</taxon>
        <taxon>Actinomycetes</taxon>
        <taxon>Nakamurellales</taxon>
        <taxon>Nakamurellaceae</taxon>
        <taxon>Nakamurella</taxon>
    </lineage>
</organism>
<keyword evidence="1" id="KW-1133">Transmembrane helix</keyword>
<proteinExistence type="predicted"/>
<comment type="caution">
    <text evidence="2">The sequence shown here is derived from an EMBL/GenBank/DDBJ whole genome shotgun (WGS) entry which is preliminary data.</text>
</comment>
<reference evidence="2 3" key="1">
    <citation type="submission" date="2019-05" db="EMBL/GenBank/DDBJ databases">
        <title>Nakamurella sp. N5BH11, whole genome shotgun sequence.</title>
        <authorList>
            <person name="Tuo L."/>
        </authorList>
    </citation>
    <scope>NUCLEOTIDE SEQUENCE [LARGE SCALE GENOMIC DNA]</scope>
    <source>
        <strain evidence="2 3">N5BH11</strain>
    </source>
</reference>
<feature type="transmembrane region" description="Helical" evidence="1">
    <location>
        <begin position="89"/>
        <end position="109"/>
    </location>
</feature>
<evidence type="ECO:0000313" key="3">
    <source>
        <dbReference type="Proteomes" id="UP000306985"/>
    </source>
</evidence>
<keyword evidence="1" id="KW-0812">Transmembrane</keyword>
<gene>
    <name evidence="2" type="ORF">FDO65_16735</name>
</gene>
<keyword evidence="1" id="KW-0472">Membrane</keyword>
<feature type="transmembrane region" description="Helical" evidence="1">
    <location>
        <begin position="15"/>
        <end position="35"/>
    </location>
</feature>
<evidence type="ECO:0000256" key="1">
    <source>
        <dbReference type="SAM" id="Phobius"/>
    </source>
</evidence>
<dbReference type="Pfam" id="PF19853">
    <property type="entry name" value="DUF6328"/>
    <property type="match status" value="1"/>
</dbReference>
<sequence>MQRLDRHWTELLQELRVVQTGIQLLTGILLTLPFQPRFVQLSTFQQSVYLVTLVCAVLSGGLLIAPVALHRVLFRRRARRVTVQVAHRLALVGLGLLAVALVGIVLLIFDVVLGRAAAVVAAVVIALVLLGLWLLLPLRLLEKAERGGFEPRGLADPE</sequence>
<dbReference type="AlphaFoldDB" id="A0A4U6QCP9"/>
<keyword evidence="3" id="KW-1185">Reference proteome</keyword>
<protein>
    <submittedName>
        <fullName evidence="2">Sodium:proton antiporter</fullName>
    </submittedName>
</protein>
<dbReference type="InterPro" id="IPR046291">
    <property type="entry name" value="DUF6328"/>
</dbReference>
<feature type="transmembrane region" description="Helical" evidence="1">
    <location>
        <begin position="115"/>
        <end position="136"/>
    </location>
</feature>
<name>A0A4U6QCP9_9ACTN</name>
<feature type="transmembrane region" description="Helical" evidence="1">
    <location>
        <begin position="47"/>
        <end position="69"/>
    </location>
</feature>
<accession>A0A4U6QCP9</accession>
<dbReference type="EMBL" id="SZZH01000004">
    <property type="protein sequence ID" value="TKV57884.1"/>
    <property type="molecule type" value="Genomic_DNA"/>
</dbReference>
<evidence type="ECO:0000313" key="2">
    <source>
        <dbReference type="EMBL" id="TKV57884.1"/>
    </source>
</evidence>